<organism evidence="2 3">
    <name type="scientific">Phlyctema vagabunda</name>
    <dbReference type="NCBI Taxonomy" id="108571"/>
    <lineage>
        <taxon>Eukaryota</taxon>
        <taxon>Fungi</taxon>
        <taxon>Dikarya</taxon>
        <taxon>Ascomycota</taxon>
        <taxon>Pezizomycotina</taxon>
        <taxon>Leotiomycetes</taxon>
        <taxon>Helotiales</taxon>
        <taxon>Dermateaceae</taxon>
        <taxon>Phlyctema</taxon>
    </lineage>
</organism>
<dbReference type="PROSITE" id="PS50053">
    <property type="entry name" value="UBIQUITIN_2"/>
    <property type="match status" value="1"/>
</dbReference>
<proteinExistence type="predicted"/>
<dbReference type="InterPro" id="IPR052044">
    <property type="entry name" value="PKS_Associated_Protein"/>
</dbReference>
<dbReference type="InterPro" id="IPR029071">
    <property type="entry name" value="Ubiquitin-like_domsf"/>
</dbReference>
<dbReference type="Gene3D" id="2.60.120.10">
    <property type="entry name" value="Jelly Rolls"/>
    <property type="match status" value="1"/>
</dbReference>
<feature type="domain" description="Ubiquitin-like" evidence="1">
    <location>
        <begin position="1"/>
        <end position="65"/>
    </location>
</feature>
<dbReference type="EMBL" id="JBFCZG010000002">
    <property type="protein sequence ID" value="KAL3425640.1"/>
    <property type="molecule type" value="Genomic_DNA"/>
</dbReference>
<dbReference type="SMART" id="SM00213">
    <property type="entry name" value="UBQ"/>
    <property type="match status" value="1"/>
</dbReference>
<dbReference type="InterPro" id="IPR011051">
    <property type="entry name" value="RmlC_Cupin_sf"/>
</dbReference>
<dbReference type="InterPro" id="IPR019780">
    <property type="entry name" value="Germin_Mn-BS"/>
</dbReference>
<dbReference type="PANTHER" id="PTHR36114:SF1">
    <property type="entry name" value="16.7 KDA PROTEIN IN WHIE LOCUS"/>
    <property type="match status" value="1"/>
</dbReference>
<evidence type="ECO:0000313" key="3">
    <source>
        <dbReference type="Proteomes" id="UP001629113"/>
    </source>
</evidence>
<dbReference type="SUPFAM" id="SSF51182">
    <property type="entry name" value="RmlC-like cupins"/>
    <property type="match status" value="1"/>
</dbReference>
<dbReference type="PANTHER" id="PTHR36114">
    <property type="entry name" value="16.7 KDA PROTEIN IN WHIE LOCUS"/>
    <property type="match status" value="1"/>
</dbReference>
<comment type="caution">
    <text evidence="2">The sequence shown here is derived from an EMBL/GenBank/DDBJ whole genome shotgun (WGS) entry which is preliminary data.</text>
</comment>
<dbReference type="SUPFAM" id="SSF54236">
    <property type="entry name" value="Ubiquitin-like"/>
    <property type="match status" value="1"/>
</dbReference>
<evidence type="ECO:0000313" key="2">
    <source>
        <dbReference type="EMBL" id="KAL3425640.1"/>
    </source>
</evidence>
<gene>
    <name evidence="2" type="ORF">PVAG01_02431</name>
</gene>
<dbReference type="InterPro" id="IPR014710">
    <property type="entry name" value="RmlC-like_jellyroll"/>
</dbReference>
<accession>A0ABR4PQP8</accession>
<dbReference type="InterPro" id="IPR013096">
    <property type="entry name" value="Cupin_2"/>
</dbReference>
<dbReference type="PROSITE" id="PS00725">
    <property type="entry name" value="GERMIN"/>
    <property type="match status" value="1"/>
</dbReference>
<evidence type="ECO:0000259" key="1">
    <source>
        <dbReference type="PROSITE" id="PS50053"/>
    </source>
</evidence>
<dbReference type="CDD" id="cd17039">
    <property type="entry name" value="Ubl_ubiquitin_like"/>
    <property type="match status" value="1"/>
</dbReference>
<protein>
    <recommendedName>
        <fullName evidence="1">Ubiquitin-like domain-containing protein</fullName>
    </recommendedName>
</protein>
<dbReference type="Proteomes" id="UP001629113">
    <property type="component" value="Unassembled WGS sequence"/>
</dbReference>
<name>A0ABR4PQP8_9HELO</name>
<sequence>MNVQIRFPMGKDVTISIDPFTTVLEIKKIIAQVEEVPMWQQRLFSDGEPMRDELCLLDYELDDGTYPRYTRSHLQYFDGAKAYGDLNMASALVSLPTVLAQISKPWNPKLVASVDDAYDIKIAKIEGSFIFHSHPDADELFYVLGGEGSLTIEFEGKEGVKLGPGDVYVVPRGVRHKPVTTGGQVQIMMIEKRGTVNTGDEEKSELTVAVEDIRTK</sequence>
<dbReference type="CDD" id="cd02226">
    <property type="entry name" value="cupin_YdbB-like"/>
    <property type="match status" value="1"/>
</dbReference>
<reference evidence="2 3" key="1">
    <citation type="submission" date="2024-06" db="EMBL/GenBank/DDBJ databases">
        <title>Complete genome of Phlyctema vagabunda strain 19-DSS-EL-015.</title>
        <authorList>
            <person name="Fiorenzani C."/>
        </authorList>
    </citation>
    <scope>NUCLEOTIDE SEQUENCE [LARGE SCALE GENOMIC DNA]</scope>
    <source>
        <strain evidence="2 3">19-DSS-EL-015</strain>
    </source>
</reference>
<keyword evidence="3" id="KW-1185">Reference proteome</keyword>
<dbReference type="Gene3D" id="3.10.20.90">
    <property type="entry name" value="Phosphatidylinositol 3-kinase Catalytic Subunit, Chain A, domain 1"/>
    <property type="match status" value="1"/>
</dbReference>
<dbReference type="Pfam" id="PF00240">
    <property type="entry name" value="ubiquitin"/>
    <property type="match status" value="1"/>
</dbReference>
<dbReference type="Pfam" id="PF07883">
    <property type="entry name" value="Cupin_2"/>
    <property type="match status" value="1"/>
</dbReference>
<dbReference type="InterPro" id="IPR000626">
    <property type="entry name" value="Ubiquitin-like_dom"/>
</dbReference>